<comment type="caution">
    <text evidence="1">The sequence shown here is derived from an EMBL/GenBank/DDBJ whole genome shotgun (WGS) entry which is preliminary data.</text>
</comment>
<evidence type="ECO:0000313" key="2">
    <source>
        <dbReference type="Proteomes" id="UP000290289"/>
    </source>
</evidence>
<keyword evidence="2" id="KW-1185">Reference proteome</keyword>
<proteinExistence type="predicted"/>
<accession>A0A498HRD4</accession>
<dbReference type="EMBL" id="RDQH01000341">
    <property type="protein sequence ID" value="RXH74026.1"/>
    <property type="molecule type" value="Genomic_DNA"/>
</dbReference>
<evidence type="ECO:0000313" key="1">
    <source>
        <dbReference type="EMBL" id="RXH74026.1"/>
    </source>
</evidence>
<gene>
    <name evidence="1" type="ORF">DVH24_016848</name>
</gene>
<sequence length="68" mass="7665">MNQPKIKCEVVLCVKLNGHIYSTSPDLCCPRQLSKETSLQLLRINPTLKRGVTFHMLVSSWATTHIAN</sequence>
<reference evidence="1 2" key="1">
    <citation type="submission" date="2018-10" db="EMBL/GenBank/DDBJ databases">
        <title>A high-quality apple genome assembly.</title>
        <authorList>
            <person name="Hu J."/>
        </authorList>
    </citation>
    <scope>NUCLEOTIDE SEQUENCE [LARGE SCALE GENOMIC DNA]</scope>
    <source>
        <strain evidence="2">cv. HFTH1</strain>
        <tissue evidence="1">Young leaf</tissue>
    </source>
</reference>
<protein>
    <submittedName>
        <fullName evidence="1">Uncharacterized protein</fullName>
    </submittedName>
</protein>
<dbReference type="Proteomes" id="UP000290289">
    <property type="component" value="Chromosome 15"/>
</dbReference>
<name>A0A498HRD4_MALDO</name>
<dbReference type="AlphaFoldDB" id="A0A498HRD4"/>
<organism evidence="1 2">
    <name type="scientific">Malus domestica</name>
    <name type="common">Apple</name>
    <name type="synonym">Pyrus malus</name>
    <dbReference type="NCBI Taxonomy" id="3750"/>
    <lineage>
        <taxon>Eukaryota</taxon>
        <taxon>Viridiplantae</taxon>
        <taxon>Streptophyta</taxon>
        <taxon>Embryophyta</taxon>
        <taxon>Tracheophyta</taxon>
        <taxon>Spermatophyta</taxon>
        <taxon>Magnoliopsida</taxon>
        <taxon>eudicotyledons</taxon>
        <taxon>Gunneridae</taxon>
        <taxon>Pentapetalae</taxon>
        <taxon>rosids</taxon>
        <taxon>fabids</taxon>
        <taxon>Rosales</taxon>
        <taxon>Rosaceae</taxon>
        <taxon>Amygdaloideae</taxon>
        <taxon>Maleae</taxon>
        <taxon>Malus</taxon>
    </lineage>
</organism>